<dbReference type="InterPro" id="IPR014782">
    <property type="entry name" value="Peptidase_M1_dom"/>
</dbReference>
<protein>
    <recommendedName>
        <fullName evidence="1">Peptidase M1 membrane alanine aminopeptidase domain-containing protein</fullName>
    </recommendedName>
</protein>
<reference evidence="2" key="1">
    <citation type="submission" date="2021-06" db="EMBL/GenBank/DDBJ databases">
        <authorList>
            <person name="Hodson N. C."/>
            <person name="Mongue J. A."/>
            <person name="Jaron S. K."/>
        </authorList>
    </citation>
    <scope>NUCLEOTIDE SEQUENCE</scope>
</reference>
<dbReference type="PANTHER" id="PTHR11533">
    <property type="entry name" value="PROTEASE M1 ZINC METALLOPROTEASE"/>
    <property type="match status" value="1"/>
</dbReference>
<evidence type="ECO:0000313" key="3">
    <source>
        <dbReference type="Proteomes" id="UP000708208"/>
    </source>
</evidence>
<feature type="non-terminal residue" evidence="2">
    <location>
        <position position="29"/>
    </location>
</feature>
<organism evidence="2 3">
    <name type="scientific">Allacma fusca</name>
    <dbReference type="NCBI Taxonomy" id="39272"/>
    <lineage>
        <taxon>Eukaryota</taxon>
        <taxon>Metazoa</taxon>
        <taxon>Ecdysozoa</taxon>
        <taxon>Arthropoda</taxon>
        <taxon>Hexapoda</taxon>
        <taxon>Collembola</taxon>
        <taxon>Symphypleona</taxon>
        <taxon>Sminthuridae</taxon>
        <taxon>Allacma</taxon>
    </lineage>
</organism>
<dbReference type="GO" id="GO:0042277">
    <property type="term" value="F:peptide binding"/>
    <property type="evidence" value="ECO:0007669"/>
    <property type="project" value="TreeGrafter"/>
</dbReference>
<comment type="caution">
    <text evidence="2">The sequence shown here is derived from an EMBL/GenBank/DDBJ whole genome shotgun (WGS) entry which is preliminary data.</text>
</comment>
<dbReference type="GO" id="GO:0005615">
    <property type="term" value="C:extracellular space"/>
    <property type="evidence" value="ECO:0007669"/>
    <property type="project" value="TreeGrafter"/>
</dbReference>
<gene>
    <name evidence="2" type="ORF">AFUS01_LOCUS41288</name>
</gene>
<evidence type="ECO:0000259" key="1">
    <source>
        <dbReference type="Pfam" id="PF01433"/>
    </source>
</evidence>
<dbReference type="GO" id="GO:0016020">
    <property type="term" value="C:membrane"/>
    <property type="evidence" value="ECO:0007669"/>
    <property type="project" value="TreeGrafter"/>
</dbReference>
<keyword evidence="3" id="KW-1185">Reference proteome</keyword>
<proteinExistence type="predicted"/>
<dbReference type="GO" id="GO:0006508">
    <property type="term" value="P:proteolysis"/>
    <property type="evidence" value="ECO:0007669"/>
    <property type="project" value="TreeGrafter"/>
</dbReference>
<dbReference type="PANTHER" id="PTHR11533:SF174">
    <property type="entry name" value="PUROMYCIN-SENSITIVE AMINOPEPTIDASE-RELATED"/>
    <property type="match status" value="1"/>
</dbReference>
<dbReference type="Pfam" id="PF01433">
    <property type="entry name" value="Peptidase_M1"/>
    <property type="match status" value="1"/>
</dbReference>
<dbReference type="EMBL" id="CAJVCH010561014">
    <property type="protein sequence ID" value="CAG7831547.1"/>
    <property type="molecule type" value="Genomic_DNA"/>
</dbReference>
<feature type="domain" description="Peptidase M1 membrane alanine aminopeptidase" evidence="1">
    <location>
        <begin position="1"/>
        <end position="29"/>
    </location>
</feature>
<dbReference type="GO" id="GO:0008270">
    <property type="term" value="F:zinc ion binding"/>
    <property type="evidence" value="ECO:0007669"/>
    <property type="project" value="InterPro"/>
</dbReference>
<evidence type="ECO:0000313" key="2">
    <source>
        <dbReference type="EMBL" id="CAG7831547.1"/>
    </source>
</evidence>
<dbReference type="AlphaFoldDB" id="A0A8J2LJV9"/>
<dbReference type="GO" id="GO:0005737">
    <property type="term" value="C:cytoplasm"/>
    <property type="evidence" value="ECO:0007669"/>
    <property type="project" value="TreeGrafter"/>
</dbReference>
<name>A0A8J2LJV9_9HEXA</name>
<feature type="non-terminal residue" evidence="2">
    <location>
        <position position="1"/>
    </location>
</feature>
<dbReference type="GO" id="GO:0043171">
    <property type="term" value="P:peptide catabolic process"/>
    <property type="evidence" value="ECO:0007669"/>
    <property type="project" value="TreeGrafter"/>
</dbReference>
<sequence length="29" mass="3526">VGHELAHQWFGNLVTMEWWTHLWLNEGYA</sequence>
<dbReference type="InterPro" id="IPR050344">
    <property type="entry name" value="Peptidase_M1_aminopeptidases"/>
</dbReference>
<dbReference type="Proteomes" id="UP000708208">
    <property type="component" value="Unassembled WGS sequence"/>
</dbReference>
<accession>A0A8J2LJV9</accession>
<dbReference type="GO" id="GO:0070006">
    <property type="term" value="F:metalloaminopeptidase activity"/>
    <property type="evidence" value="ECO:0007669"/>
    <property type="project" value="TreeGrafter"/>
</dbReference>